<evidence type="ECO:0000256" key="2">
    <source>
        <dbReference type="ARBA" id="ARBA00022793"/>
    </source>
</evidence>
<evidence type="ECO:0000313" key="6">
    <source>
        <dbReference type="EMBL" id="SCX77297.1"/>
    </source>
</evidence>
<evidence type="ECO:0000256" key="4">
    <source>
        <dbReference type="ARBA" id="ARBA00023239"/>
    </source>
</evidence>
<dbReference type="EMBL" id="FMUR01000003">
    <property type="protein sequence ID" value="SCX77297.1"/>
    <property type="molecule type" value="Genomic_DNA"/>
</dbReference>
<dbReference type="InterPro" id="IPR001509">
    <property type="entry name" value="Epimerase_deHydtase"/>
</dbReference>
<evidence type="ECO:0000313" key="7">
    <source>
        <dbReference type="Proteomes" id="UP000183047"/>
    </source>
</evidence>
<reference evidence="7" key="1">
    <citation type="submission" date="2016-10" db="EMBL/GenBank/DDBJ databases">
        <authorList>
            <person name="Varghese N."/>
            <person name="Submissions S."/>
        </authorList>
    </citation>
    <scope>NUCLEOTIDE SEQUENCE [LARGE SCALE GENOMIC DNA]</scope>
    <source>
        <strain evidence="7">XBD2006</strain>
    </source>
</reference>
<gene>
    <name evidence="6" type="ORF">SAMN02910451_00249</name>
</gene>
<keyword evidence="3" id="KW-0520">NAD</keyword>
<dbReference type="PANTHER" id="PTHR43078">
    <property type="entry name" value="UDP-GLUCURONIC ACID DECARBOXYLASE-RELATED"/>
    <property type="match status" value="1"/>
</dbReference>
<dbReference type="AlphaFoldDB" id="A0A1G5AHE7"/>
<dbReference type="Gene3D" id="3.40.50.720">
    <property type="entry name" value="NAD(P)-binding Rossmann-like Domain"/>
    <property type="match status" value="1"/>
</dbReference>
<organism evidence="6 7">
    <name type="scientific">Butyrivibrio hungatei</name>
    <dbReference type="NCBI Taxonomy" id="185008"/>
    <lineage>
        <taxon>Bacteria</taxon>
        <taxon>Bacillati</taxon>
        <taxon>Bacillota</taxon>
        <taxon>Clostridia</taxon>
        <taxon>Lachnospirales</taxon>
        <taxon>Lachnospiraceae</taxon>
        <taxon>Butyrivibrio</taxon>
    </lineage>
</organism>
<keyword evidence="2" id="KW-0210">Decarboxylase</keyword>
<sequence>MQRICRRKLFQGLTIMKYCKKYWDDVRLVAENIPGINKIYNKKILITGATGMLCSPVVDIISLLNREKDAKIELVLAGRNEQRCSDRFLGVLDDGDYEFVKYDANSAEKLDVTADYIIHGASNADNRKFLKEPVETLLSNIIGLKALLDLAAENKGSRLLFVSSSEVYGNRERFSYDAGGKIAEDEYGYVDILSSRSCYPSGKRAAESLCASYIDEYDVDAVIVRPGYIYGPTISKTDSRASAAFTLDAASGRDIVMKSKGEQLRSYCYVLDCASALLSVLLNGERGEAYNISNKDSIVTIRDVAECLARKSGVNVVFEIPSDEEKKSFNPMKNSVLDASKLESLGWKACFGLEEGIERTLKFL</sequence>
<dbReference type="GO" id="GO:0048040">
    <property type="term" value="F:UDP-glucuronate decarboxylase activity"/>
    <property type="evidence" value="ECO:0007669"/>
    <property type="project" value="TreeGrafter"/>
</dbReference>
<feature type="domain" description="NAD-dependent epimerase/dehydratase" evidence="5">
    <location>
        <begin position="44"/>
        <end position="292"/>
    </location>
</feature>
<dbReference type="GO" id="GO:0070403">
    <property type="term" value="F:NAD+ binding"/>
    <property type="evidence" value="ECO:0007669"/>
    <property type="project" value="InterPro"/>
</dbReference>
<dbReference type="GO" id="GO:0005737">
    <property type="term" value="C:cytoplasm"/>
    <property type="evidence" value="ECO:0007669"/>
    <property type="project" value="TreeGrafter"/>
</dbReference>
<dbReference type="InterPro" id="IPR044516">
    <property type="entry name" value="UXS-like"/>
</dbReference>
<dbReference type="PANTHER" id="PTHR43078:SF6">
    <property type="entry name" value="UDP-GLUCURONIC ACID DECARBOXYLASE 1"/>
    <property type="match status" value="1"/>
</dbReference>
<comment type="cofactor">
    <cofactor evidence="1">
        <name>NAD(+)</name>
        <dbReference type="ChEBI" id="CHEBI:57540"/>
    </cofactor>
</comment>
<dbReference type="SUPFAM" id="SSF51735">
    <property type="entry name" value="NAD(P)-binding Rossmann-fold domains"/>
    <property type="match status" value="1"/>
</dbReference>
<keyword evidence="4" id="KW-0456">Lyase</keyword>
<name>A0A1G5AHE7_9FIRM</name>
<accession>A0A1G5AHE7</accession>
<dbReference type="Pfam" id="PF01370">
    <property type="entry name" value="Epimerase"/>
    <property type="match status" value="1"/>
</dbReference>
<dbReference type="InterPro" id="IPR036291">
    <property type="entry name" value="NAD(P)-bd_dom_sf"/>
</dbReference>
<dbReference type="Proteomes" id="UP000183047">
    <property type="component" value="Unassembled WGS sequence"/>
</dbReference>
<dbReference type="GO" id="GO:0042732">
    <property type="term" value="P:D-xylose metabolic process"/>
    <property type="evidence" value="ECO:0007669"/>
    <property type="project" value="InterPro"/>
</dbReference>
<proteinExistence type="predicted"/>
<protein>
    <submittedName>
        <fullName evidence="6">Nucleoside-diphosphate-sugar epimerase</fullName>
    </submittedName>
</protein>
<keyword evidence="7" id="KW-1185">Reference proteome</keyword>
<evidence type="ECO:0000256" key="3">
    <source>
        <dbReference type="ARBA" id="ARBA00023027"/>
    </source>
</evidence>
<evidence type="ECO:0000256" key="1">
    <source>
        <dbReference type="ARBA" id="ARBA00001911"/>
    </source>
</evidence>
<evidence type="ECO:0000259" key="5">
    <source>
        <dbReference type="Pfam" id="PF01370"/>
    </source>
</evidence>